<reference evidence="1 2" key="1">
    <citation type="submission" date="2016-08" db="EMBL/GenBank/DDBJ databases">
        <title>Novel Firmicute Genomes.</title>
        <authorList>
            <person name="Poppleton D.I."/>
            <person name="Gribaldo S."/>
        </authorList>
    </citation>
    <scope>NUCLEOTIDE SEQUENCE [LARGE SCALE GENOMIC DNA]</scope>
    <source>
        <strain evidence="1 2">RAOx-1</strain>
    </source>
</reference>
<dbReference type="Pfam" id="PF04883">
    <property type="entry name" value="HK97-gp10_like"/>
    <property type="match status" value="1"/>
</dbReference>
<evidence type="ECO:0000313" key="2">
    <source>
        <dbReference type="Proteomes" id="UP000284219"/>
    </source>
</evidence>
<keyword evidence="2" id="KW-1185">Reference proteome</keyword>
<dbReference type="Proteomes" id="UP000284219">
    <property type="component" value="Unassembled WGS sequence"/>
</dbReference>
<sequence length="145" mass="16440">MPIEFEGLSEFQKDLLELAQETLPRETNRIMGRIGTRATTHVRREARAKVGKNGRGPTGNYYKRIKRGRVFKDKEGKIVTRVINSAPHAHLIEYGHKQVTKDGREVGFVPGKHVMSNGAKNFDNSGDFEKMLSDWLDEMLDSKGL</sequence>
<evidence type="ECO:0000313" key="1">
    <source>
        <dbReference type="EMBL" id="RKD26687.1"/>
    </source>
</evidence>
<dbReference type="AlphaFoldDB" id="A0A419SQL6"/>
<dbReference type="RefSeq" id="WP_120187966.1">
    <property type="nucleotide sequence ID" value="NZ_MCHY01000002.1"/>
</dbReference>
<protein>
    <recommendedName>
        <fullName evidence="3">HK97 gp10 family phage protein</fullName>
    </recommendedName>
</protein>
<name>A0A419SQL6_9BACL</name>
<accession>A0A419SQL6</accession>
<gene>
    <name evidence="1" type="ORF">BEP19_15885</name>
</gene>
<organism evidence="1 2">
    <name type="scientific">Ammoniphilus oxalaticus</name>
    <dbReference type="NCBI Taxonomy" id="66863"/>
    <lineage>
        <taxon>Bacteria</taxon>
        <taxon>Bacillati</taxon>
        <taxon>Bacillota</taxon>
        <taxon>Bacilli</taxon>
        <taxon>Bacillales</taxon>
        <taxon>Paenibacillaceae</taxon>
        <taxon>Aneurinibacillus group</taxon>
        <taxon>Ammoniphilus</taxon>
    </lineage>
</organism>
<dbReference type="InterPro" id="IPR010064">
    <property type="entry name" value="HK97-gp10_tail"/>
</dbReference>
<comment type="caution">
    <text evidence="1">The sequence shown here is derived from an EMBL/GenBank/DDBJ whole genome shotgun (WGS) entry which is preliminary data.</text>
</comment>
<proteinExistence type="predicted"/>
<dbReference type="OrthoDB" id="1630761at2"/>
<evidence type="ECO:0008006" key="3">
    <source>
        <dbReference type="Google" id="ProtNLM"/>
    </source>
</evidence>
<dbReference type="EMBL" id="MCHY01000002">
    <property type="protein sequence ID" value="RKD26687.1"/>
    <property type="molecule type" value="Genomic_DNA"/>
</dbReference>